<dbReference type="GO" id="GO:0016020">
    <property type="term" value="C:membrane"/>
    <property type="evidence" value="ECO:0007669"/>
    <property type="project" value="UniProtKB-SubCell"/>
</dbReference>
<dbReference type="Gene3D" id="1.20.1250.20">
    <property type="entry name" value="MFS general substrate transporter like domains"/>
    <property type="match status" value="2"/>
</dbReference>
<evidence type="ECO:0000256" key="3">
    <source>
        <dbReference type="ARBA" id="ARBA00022448"/>
    </source>
</evidence>
<keyword evidence="5 10" id="KW-0812">Transmembrane</keyword>
<feature type="transmembrane region" description="Helical" evidence="10">
    <location>
        <begin position="321"/>
        <end position="340"/>
    </location>
</feature>
<protein>
    <recommendedName>
        <fullName evidence="8">Sugar phosphate exchanger 3</fullName>
    </recommendedName>
    <alternativeName>
        <fullName evidence="9">Solute carrier family 37 member 3</fullName>
    </alternativeName>
</protein>
<evidence type="ECO:0000256" key="8">
    <source>
        <dbReference type="ARBA" id="ARBA00041091"/>
    </source>
</evidence>
<keyword evidence="13" id="KW-1185">Reference proteome</keyword>
<comment type="similarity">
    <text evidence="2">Belongs to the major facilitator superfamily. Organophosphate:Pi antiporter (OPA) (TC 2.A.1.4) family.</text>
</comment>
<dbReference type="Pfam" id="PF07690">
    <property type="entry name" value="MFS_1"/>
    <property type="match status" value="1"/>
</dbReference>
<feature type="transmembrane region" description="Helical" evidence="10">
    <location>
        <begin position="81"/>
        <end position="100"/>
    </location>
</feature>
<evidence type="ECO:0000256" key="2">
    <source>
        <dbReference type="ARBA" id="ARBA00009598"/>
    </source>
</evidence>
<keyword evidence="6 10" id="KW-1133">Transmembrane helix</keyword>
<dbReference type="EMBL" id="OC917558">
    <property type="protein sequence ID" value="CAD7647397.1"/>
    <property type="molecule type" value="Genomic_DNA"/>
</dbReference>
<feature type="domain" description="Major facilitator superfamily (MFS) profile" evidence="11">
    <location>
        <begin position="1"/>
        <end position="386"/>
    </location>
</feature>
<keyword evidence="4" id="KW-0762">Sugar transport</keyword>
<keyword evidence="7 10" id="KW-0472">Membrane</keyword>
<organism evidence="12">
    <name type="scientific">Oppiella nova</name>
    <dbReference type="NCBI Taxonomy" id="334625"/>
    <lineage>
        <taxon>Eukaryota</taxon>
        <taxon>Metazoa</taxon>
        <taxon>Ecdysozoa</taxon>
        <taxon>Arthropoda</taxon>
        <taxon>Chelicerata</taxon>
        <taxon>Arachnida</taxon>
        <taxon>Acari</taxon>
        <taxon>Acariformes</taxon>
        <taxon>Sarcoptiformes</taxon>
        <taxon>Oribatida</taxon>
        <taxon>Brachypylina</taxon>
        <taxon>Oppioidea</taxon>
        <taxon>Oppiidae</taxon>
        <taxon>Oppiella</taxon>
    </lineage>
</organism>
<keyword evidence="3" id="KW-0813">Transport</keyword>
<dbReference type="GO" id="GO:0022857">
    <property type="term" value="F:transmembrane transporter activity"/>
    <property type="evidence" value="ECO:0007669"/>
    <property type="project" value="InterPro"/>
</dbReference>
<evidence type="ECO:0000256" key="4">
    <source>
        <dbReference type="ARBA" id="ARBA00022597"/>
    </source>
</evidence>
<evidence type="ECO:0000259" key="11">
    <source>
        <dbReference type="PROSITE" id="PS50850"/>
    </source>
</evidence>
<feature type="transmembrane region" description="Helical" evidence="10">
    <location>
        <begin position="112"/>
        <end position="134"/>
    </location>
</feature>
<name>A0A7R9LT60_9ACAR</name>
<evidence type="ECO:0000313" key="13">
    <source>
        <dbReference type="Proteomes" id="UP000728032"/>
    </source>
</evidence>
<feature type="transmembrane region" description="Helical" evidence="10">
    <location>
        <begin position="347"/>
        <end position="365"/>
    </location>
</feature>
<evidence type="ECO:0000256" key="9">
    <source>
        <dbReference type="ARBA" id="ARBA00042039"/>
    </source>
</evidence>
<feature type="transmembrane region" description="Helical" evidence="10">
    <location>
        <begin position="280"/>
        <end position="301"/>
    </location>
</feature>
<gene>
    <name evidence="12" type="ORF">ONB1V03_LOCUS6228</name>
</gene>
<accession>A0A7R9LT60</accession>
<dbReference type="Proteomes" id="UP000728032">
    <property type="component" value="Unassembled WGS sequence"/>
</dbReference>
<sequence>GQFSCNTSSSTIIAPVLQPKFIAFPSGHLTRRSLSIAKPALNHANCTELLSDSVNFTELQITGYNEYWCDWEPFKGGHARTLLGTLDLVFLISYSVSMYINGWIAERMNLRYFLIIGMLFAGLCNVLFGLAYYLDIHSLAYFYVIQVLTGIGQSTGWPGVLGTVGHWFGPSKRGLIFGIWNSHLNFGNIAGAAVAGLFVDDQWGLCFIVPGVIIAAMSLLVFLFLVQKPEEVGLSLSSDTEHTEQTPVKNNDMNRNIKQIQFKDETQQHKAISILDAIKIPGVIEFSICLFFAKLVSYTFLDWLPLYISQTNPDISTSKSAYMTIFFDLGGILGGITAGYMADKTGASALSCIFMLIFAIPSVSIKTTLANHSKLINKLPMKAYNL</sequence>
<feature type="transmembrane region" description="Helical" evidence="10">
    <location>
        <begin position="202"/>
        <end position="226"/>
    </location>
</feature>
<dbReference type="EMBL" id="CAJPVJ010002733">
    <property type="protein sequence ID" value="CAG2166713.1"/>
    <property type="molecule type" value="Genomic_DNA"/>
</dbReference>
<dbReference type="InterPro" id="IPR020846">
    <property type="entry name" value="MFS_dom"/>
</dbReference>
<proteinExistence type="inferred from homology"/>
<dbReference type="PIRSF" id="PIRSF002808">
    <property type="entry name" value="Hexose_phosphate_transp"/>
    <property type="match status" value="1"/>
</dbReference>
<feature type="non-terminal residue" evidence="12">
    <location>
        <position position="1"/>
    </location>
</feature>
<evidence type="ECO:0000256" key="1">
    <source>
        <dbReference type="ARBA" id="ARBA00004141"/>
    </source>
</evidence>
<feature type="transmembrane region" description="Helical" evidence="10">
    <location>
        <begin position="174"/>
        <end position="196"/>
    </location>
</feature>
<evidence type="ECO:0000313" key="12">
    <source>
        <dbReference type="EMBL" id="CAD7647397.1"/>
    </source>
</evidence>
<dbReference type="AlphaFoldDB" id="A0A7R9LT60"/>
<comment type="subcellular location">
    <subcellularLocation>
        <location evidence="1">Membrane</location>
        <topology evidence="1">Multi-pass membrane protein</topology>
    </subcellularLocation>
</comment>
<dbReference type="SUPFAM" id="SSF103473">
    <property type="entry name" value="MFS general substrate transporter"/>
    <property type="match status" value="1"/>
</dbReference>
<evidence type="ECO:0000256" key="5">
    <source>
        <dbReference type="ARBA" id="ARBA00022692"/>
    </source>
</evidence>
<dbReference type="InterPro" id="IPR036259">
    <property type="entry name" value="MFS_trans_sf"/>
</dbReference>
<evidence type="ECO:0000256" key="7">
    <source>
        <dbReference type="ARBA" id="ARBA00023136"/>
    </source>
</evidence>
<evidence type="ECO:0000256" key="10">
    <source>
        <dbReference type="SAM" id="Phobius"/>
    </source>
</evidence>
<dbReference type="InterPro" id="IPR000849">
    <property type="entry name" value="Sugar_P_transporter"/>
</dbReference>
<reference evidence="12" key="1">
    <citation type="submission" date="2020-11" db="EMBL/GenBank/DDBJ databases">
        <authorList>
            <person name="Tran Van P."/>
        </authorList>
    </citation>
    <scope>NUCLEOTIDE SEQUENCE</scope>
</reference>
<dbReference type="PANTHER" id="PTHR43184:SF12">
    <property type="entry name" value="SUGAR PHOSPHATE EXCHANGER 3"/>
    <property type="match status" value="1"/>
</dbReference>
<feature type="non-terminal residue" evidence="12">
    <location>
        <position position="386"/>
    </location>
</feature>
<dbReference type="PANTHER" id="PTHR43184">
    <property type="entry name" value="MAJOR FACILITATOR SUPERFAMILY TRANSPORTER 16, ISOFORM B"/>
    <property type="match status" value="1"/>
</dbReference>
<dbReference type="OrthoDB" id="3639251at2759"/>
<dbReference type="PROSITE" id="PS50850">
    <property type="entry name" value="MFS"/>
    <property type="match status" value="1"/>
</dbReference>
<evidence type="ECO:0000256" key="6">
    <source>
        <dbReference type="ARBA" id="ARBA00022989"/>
    </source>
</evidence>
<dbReference type="InterPro" id="IPR011701">
    <property type="entry name" value="MFS"/>
</dbReference>